<proteinExistence type="predicted"/>
<evidence type="ECO:0000313" key="2">
    <source>
        <dbReference type="Proteomes" id="UP001221189"/>
    </source>
</evidence>
<dbReference type="RefSeq" id="WP_263531715.1">
    <property type="nucleotide sequence ID" value="NZ_JAQQXT010000008.1"/>
</dbReference>
<gene>
    <name evidence="1" type="ORF">PRZ03_14845</name>
</gene>
<accession>A0ABT5KIU5</accession>
<keyword evidence="2" id="KW-1185">Reference proteome</keyword>
<protein>
    <submittedName>
        <fullName evidence="1">Uncharacterized protein</fullName>
    </submittedName>
</protein>
<dbReference type="Proteomes" id="UP001221189">
    <property type="component" value="Unassembled WGS sequence"/>
</dbReference>
<sequence length="42" mass="4188">MMDCPCAMLGDASGELALAGFAEDAASLIRTLPASSFEPGGL</sequence>
<comment type="caution">
    <text evidence="1">The sequence shown here is derived from an EMBL/GenBank/DDBJ whole genome shotgun (WGS) entry which is preliminary data.</text>
</comment>
<dbReference type="EMBL" id="JAQQXT010000008">
    <property type="protein sequence ID" value="MDC8772860.1"/>
    <property type="molecule type" value="Genomic_DNA"/>
</dbReference>
<name>A0ABT5KIU5_9BURK</name>
<evidence type="ECO:0000313" key="1">
    <source>
        <dbReference type="EMBL" id="MDC8772860.1"/>
    </source>
</evidence>
<reference evidence="1 2" key="1">
    <citation type="submission" date="2022-10" db="EMBL/GenBank/DDBJ databases">
        <title>Paucibacter sp. hw1 Genome sequencing.</title>
        <authorList>
            <person name="Park S."/>
        </authorList>
    </citation>
    <scope>NUCLEOTIDE SEQUENCE [LARGE SCALE GENOMIC DNA]</scope>
    <source>
        <strain evidence="2">hw1</strain>
    </source>
</reference>
<organism evidence="1 2">
    <name type="scientific">Roseateles albus</name>
    <dbReference type="NCBI Taxonomy" id="2987525"/>
    <lineage>
        <taxon>Bacteria</taxon>
        <taxon>Pseudomonadati</taxon>
        <taxon>Pseudomonadota</taxon>
        <taxon>Betaproteobacteria</taxon>
        <taxon>Burkholderiales</taxon>
        <taxon>Sphaerotilaceae</taxon>
        <taxon>Roseateles</taxon>
    </lineage>
</organism>